<proteinExistence type="predicted"/>
<dbReference type="PROSITE" id="PS50975">
    <property type="entry name" value="ATP_GRASP"/>
    <property type="match status" value="1"/>
</dbReference>
<evidence type="ECO:0000256" key="1">
    <source>
        <dbReference type="PROSITE-ProRule" id="PRU00409"/>
    </source>
</evidence>
<dbReference type="InterPro" id="IPR013815">
    <property type="entry name" value="ATP_grasp_subdomain_1"/>
</dbReference>
<evidence type="ECO:0000313" key="3">
    <source>
        <dbReference type="EMBL" id="KHE91352.1"/>
    </source>
</evidence>
<evidence type="ECO:0000259" key="2">
    <source>
        <dbReference type="PROSITE" id="PS50975"/>
    </source>
</evidence>
<reference evidence="3 4" key="1">
    <citation type="submission" date="2014-10" db="EMBL/GenBank/DDBJ databases">
        <title>Draft genome of anammox bacterium scalindua brodae, obtained using differential coverage binning of sequence data from two enrichment reactors.</title>
        <authorList>
            <person name="Speth D.R."/>
            <person name="Russ L."/>
            <person name="Kartal B."/>
            <person name="Op den Camp H.J."/>
            <person name="Dutilh B.E."/>
            <person name="Jetten M.S."/>
        </authorList>
    </citation>
    <scope>NUCLEOTIDE SEQUENCE [LARGE SCALE GENOMIC DNA]</scope>
    <source>
        <strain evidence="3">RU1</strain>
    </source>
</reference>
<protein>
    <recommendedName>
        <fullName evidence="2">ATP-grasp domain-containing protein</fullName>
    </recommendedName>
</protein>
<gene>
    <name evidence="3" type="ORF">SCABRO_02900</name>
</gene>
<dbReference type="Gene3D" id="3.30.470.20">
    <property type="entry name" value="ATP-grasp fold, B domain"/>
    <property type="match status" value="1"/>
</dbReference>
<dbReference type="GO" id="GO:0046872">
    <property type="term" value="F:metal ion binding"/>
    <property type="evidence" value="ECO:0007669"/>
    <property type="project" value="InterPro"/>
</dbReference>
<evidence type="ECO:0000313" key="4">
    <source>
        <dbReference type="Proteomes" id="UP000030652"/>
    </source>
</evidence>
<organism evidence="3 4">
    <name type="scientific">Candidatus Scalindua brodae</name>
    <dbReference type="NCBI Taxonomy" id="237368"/>
    <lineage>
        <taxon>Bacteria</taxon>
        <taxon>Pseudomonadati</taxon>
        <taxon>Planctomycetota</taxon>
        <taxon>Candidatus Brocadiia</taxon>
        <taxon>Candidatus Brocadiales</taxon>
        <taxon>Candidatus Scalinduaceae</taxon>
        <taxon>Candidatus Scalindua</taxon>
    </lineage>
</organism>
<dbReference type="Proteomes" id="UP000030652">
    <property type="component" value="Unassembled WGS sequence"/>
</dbReference>
<dbReference type="InterPro" id="IPR011761">
    <property type="entry name" value="ATP-grasp"/>
</dbReference>
<dbReference type="InterPro" id="IPR005479">
    <property type="entry name" value="CPAse_ATP-bd"/>
</dbReference>
<comment type="caution">
    <text evidence="3">The sequence shown here is derived from an EMBL/GenBank/DDBJ whole genome shotgun (WGS) entry which is preliminary data.</text>
</comment>
<dbReference type="eggNOG" id="COG3919">
    <property type="taxonomic scope" value="Bacteria"/>
</dbReference>
<dbReference type="Gene3D" id="3.30.1490.20">
    <property type="entry name" value="ATP-grasp fold, A domain"/>
    <property type="match status" value="1"/>
</dbReference>
<dbReference type="GO" id="GO:0005524">
    <property type="term" value="F:ATP binding"/>
    <property type="evidence" value="ECO:0007669"/>
    <property type="project" value="UniProtKB-UniRule"/>
</dbReference>
<name>A0A0B0EE16_9BACT</name>
<sequence>MVKNKILILENCRQTLVVLRSLVNAGYDTVIGYHDEIRDKFVLSSRYTKETWLHPALNEEEKFIEALTAFLKRRGDIKYIFPVDNAIISLLTRNFDQISSICGILMASPFATEICLDKAKTYDLAHEQNIPLPETSTVRSFTDINTQIGKIGFPFILKPRTSGKSLYGKKCIISHTPDEFKNHFPKWPENHSDLLLQKKVLGFRYNCNFTAINGKIVGYFEAKTLRTEDYDYTGSAVNTVSVRPSNKRKHYCELLTHKLDYTGIGIIQFLVDEEDGTPYFLEFNPRMGGSHALPYYCGVDFPKQAIDVHQYLSGEIASLPQYSKDYRLGIRIHWLFGDITGMLKERRKKEISILQGIGWMFRIIISIFRASHHMTWSWKDPLPTLVLYKQEFLNIVLRRIGFR</sequence>
<accession>A0A0B0EE16</accession>
<dbReference type="EMBL" id="JRYO01000207">
    <property type="protein sequence ID" value="KHE91352.1"/>
    <property type="molecule type" value="Genomic_DNA"/>
</dbReference>
<dbReference type="SUPFAM" id="SSF56059">
    <property type="entry name" value="Glutathione synthetase ATP-binding domain-like"/>
    <property type="match status" value="1"/>
</dbReference>
<keyword evidence="1" id="KW-0547">Nucleotide-binding</keyword>
<dbReference type="Pfam" id="PF02786">
    <property type="entry name" value="CPSase_L_D2"/>
    <property type="match status" value="1"/>
</dbReference>
<feature type="domain" description="ATP-grasp" evidence="2">
    <location>
        <begin position="122"/>
        <end position="310"/>
    </location>
</feature>
<dbReference type="AlphaFoldDB" id="A0A0B0EE16"/>
<keyword evidence="1" id="KW-0067">ATP-binding</keyword>